<keyword evidence="2" id="KW-0813">Transport</keyword>
<dbReference type="InterPro" id="IPR011701">
    <property type="entry name" value="MFS"/>
</dbReference>
<evidence type="ECO:0000256" key="2">
    <source>
        <dbReference type="ARBA" id="ARBA00022448"/>
    </source>
</evidence>
<evidence type="ECO:0000256" key="3">
    <source>
        <dbReference type="ARBA" id="ARBA00022692"/>
    </source>
</evidence>
<reference evidence="9" key="1">
    <citation type="journal article" date="2019" name="Int. J. Syst. Evol. Microbiol.">
        <title>The Global Catalogue of Microorganisms (GCM) 10K type strain sequencing project: providing services to taxonomists for standard genome sequencing and annotation.</title>
        <authorList>
            <consortium name="The Broad Institute Genomics Platform"/>
            <consortium name="The Broad Institute Genome Sequencing Center for Infectious Disease"/>
            <person name="Wu L."/>
            <person name="Ma J."/>
        </authorList>
    </citation>
    <scope>NUCLEOTIDE SEQUENCE [LARGE SCALE GENOMIC DNA]</scope>
    <source>
        <strain evidence="9">CCUG 52537</strain>
    </source>
</reference>
<dbReference type="InterPro" id="IPR020846">
    <property type="entry name" value="MFS_dom"/>
</dbReference>
<dbReference type="InterPro" id="IPR044770">
    <property type="entry name" value="MFS_spinster-like"/>
</dbReference>
<evidence type="ECO:0000256" key="1">
    <source>
        <dbReference type="ARBA" id="ARBA00004141"/>
    </source>
</evidence>
<evidence type="ECO:0000256" key="4">
    <source>
        <dbReference type="ARBA" id="ARBA00022989"/>
    </source>
</evidence>
<feature type="transmembrane region" description="Helical" evidence="6">
    <location>
        <begin position="115"/>
        <end position="136"/>
    </location>
</feature>
<feature type="transmembrane region" description="Helical" evidence="6">
    <location>
        <begin position="90"/>
        <end position="109"/>
    </location>
</feature>
<evidence type="ECO:0000313" key="9">
    <source>
        <dbReference type="Proteomes" id="UP001597124"/>
    </source>
</evidence>
<dbReference type="Gene3D" id="1.20.1250.20">
    <property type="entry name" value="MFS general substrate transporter like domains"/>
    <property type="match status" value="2"/>
</dbReference>
<comment type="subcellular location">
    <subcellularLocation>
        <location evidence="1">Membrane</location>
        <topology evidence="1">Multi-pass membrane protein</topology>
    </subcellularLocation>
</comment>
<keyword evidence="5 6" id="KW-0472">Membrane</keyword>
<feature type="transmembrane region" description="Helical" evidence="6">
    <location>
        <begin position="21"/>
        <end position="45"/>
    </location>
</feature>
<dbReference type="InterPro" id="IPR036259">
    <property type="entry name" value="MFS_trans_sf"/>
</dbReference>
<dbReference type="SUPFAM" id="SSF103473">
    <property type="entry name" value="MFS general substrate transporter"/>
    <property type="match status" value="1"/>
</dbReference>
<feature type="transmembrane region" description="Helical" evidence="6">
    <location>
        <begin position="377"/>
        <end position="397"/>
    </location>
</feature>
<feature type="transmembrane region" description="Helical" evidence="6">
    <location>
        <begin position="313"/>
        <end position="333"/>
    </location>
</feature>
<evidence type="ECO:0000256" key="6">
    <source>
        <dbReference type="SAM" id="Phobius"/>
    </source>
</evidence>
<feature type="transmembrane region" description="Helical" evidence="6">
    <location>
        <begin position="148"/>
        <end position="171"/>
    </location>
</feature>
<keyword evidence="3 6" id="KW-0812">Transmembrane</keyword>
<feature type="transmembrane region" description="Helical" evidence="6">
    <location>
        <begin position="65"/>
        <end position="83"/>
    </location>
</feature>
<feature type="domain" description="Major facilitator superfamily (MFS) profile" evidence="7">
    <location>
        <begin position="23"/>
        <end position="436"/>
    </location>
</feature>
<dbReference type="Pfam" id="PF07690">
    <property type="entry name" value="MFS_1"/>
    <property type="match status" value="1"/>
</dbReference>
<organism evidence="8 9">
    <name type="scientific">Sphingosinicella xenopeptidilytica</name>
    <dbReference type="NCBI Taxonomy" id="364098"/>
    <lineage>
        <taxon>Bacteria</taxon>
        <taxon>Pseudomonadati</taxon>
        <taxon>Pseudomonadota</taxon>
        <taxon>Alphaproteobacteria</taxon>
        <taxon>Sphingomonadales</taxon>
        <taxon>Sphingosinicellaceae</taxon>
        <taxon>Sphingosinicella</taxon>
    </lineage>
</organism>
<dbReference type="PANTHER" id="PTHR23505:SF79">
    <property type="entry name" value="PROTEIN SPINSTER"/>
    <property type="match status" value="1"/>
</dbReference>
<dbReference type="RefSeq" id="WP_381492841.1">
    <property type="nucleotide sequence ID" value="NZ_JBHTIK010000012.1"/>
</dbReference>
<evidence type="ECO:0000259" key="7">
    <source>
        <dbReference type="PROSITE" id="PS50850"/>
    </source>
</evidence>
<keyword evidence="4 6" id="KW-1133">Transmembrane helix</keyword>
<comment type="caution">
    <text evidence="8">The sequence shown here is derived from an EMBL/GenBank/DDBJ whole genome shotgun (WGS) entry which is preliminary data.</text>
</comment>
<dbReference type="CDD" id="cd17328">
    <property type="entry name" value="MFS_spinster_like"/>
    <property type="match status" value="1"/>
</dbReference>
<proteinExistence type="predicted"/>
<feature type="transmembrane region" description="Helical" evidence="6">
    <location>
        <begin position="191"/>
        <end position="213"/>
    </location>
</feature>
<name>A0ABW3C727_SPHXN</name>
<protein>
    <submittedName>
        <fullName evidence="8">Spinster family MFS transporter</fullName>
    </submittedName>
</protein>
<gene>
    <name evidence="8" type="ORF">ACFQ00_15645</name>
</gene>
<dbReference type="Proteomes" id="UP001597124">
    <property type="component" value="Unassembled WGS sequence"/>
</dbReference>
<sequence length="448" mass="47872">MSRTLAIPVRSELAARPATAWFVVAFLVLAYVLSYVDRTIILLLVGPIRADLGISDTQFSLLQGFAFAVLYTLAGIPIAALADRFDRARIIATGIGFWGIMTVLCGYAGTFWQLFAARVGVGIGEAALSPPAYSLITDLAPRRQLGRALAAYNVAVYVGIGCTFVVGGWLVDTLVAAGGVSWPWLAGFAPWQQVMILVGLPGIPMAIIAFAMLPEPRRATARSAERARSQPLLPFMVENRKFLLALFAGFAFVSLLFNGYLAWLAEYFLRAHGWSKSQTGFWIGVVMLVCGPLGLAASGWATDTLLKTRPLSAPVHVGFWGAVALLPWPMWATVVADPWLGLCGIAFIILFSCFCFGPAVVAIQLASPPGLRARVSAVYLFAMNLAGIGAGGTLIAAVSDHVLRDEARIGDAMALVGSAAVLLGVLFLWAARRLIVHQEARGEPPPTR</sequence>
<feature type="transmembrane region" description="Helical" evidence="6">
    <location>
        <begin position="242"/>
        <end position="261"/>
    </location>
</feature>
<accession>A0ABW3C727</accession>
<dbReference type="PROSITE" id="PS50850">
    <property type="entry name" value="MFS"/>
    <property type="match status" value="1"/>
</dbReference>
<keyword evidence="9" id="KW-1185">Reference proteome</keyword>
<evidence type="ECO:0000313" key="8">
    <source>
        <dbReference type="EMBL" id="MFD0849768.1"/>
    </source>
</evidence>
<feature type="transmembrane region" description="Helical" evidence="6">
    <location>
        <begin position="409"/>
        <end position="431"/>
    </location>
</feature>
<evidence type="ECO:0000256" key="5">
    <source>
        <dbReference type="ARBA" id="ARBA00023136"/>
    </source>
</evidence>
<dbReference type="PANTHER" id="PTHR23505">
    <property type="entry name" value="SPINSTER"/>
    <property type="match status" value="1"/>
</dbReference>
<dbReference type="EMBL" id="JBHTIK010000012">
    <property type="protein sequence ID" value="MFD0849768.1"/>
    <property type="molecule type" value="Genomic_DNA"/>
</dbReference>
<feature type="transmembrane region" description="Helical" evidence="6">
    <location>
        <begin position="281"/>
        <end position="301"/>
    </location>
</feature>
<feature type="transmembrane region" description="Helical" evidence="6">
    <location>
        <begin position="339"/>
        <end position="365"/>
    </location>
</feature>